<dbReference type="Proteomes" id="UP000078572">
    <property type="component" value="Chromosome 1"/>
</dbReference>
<name>A0A191ZW14_9RALS</name>
<evidence type="ECO:0000313" key="2">
    <source>
        <dbReference type="Proteomes" id="UP000078572"/>
    </source>
</evidence>
<gene>
    <name evidence="1" type="ORF">A9Y76_07240</name>
</gene>
<accession>A0A191ZW14</accession>
<keyword evidence="2" id="KW-1185">Reference proteome</keyword>
<dbReference type="AlphaFoldDB" id="A0A191ZW14"/>
<evidence type="ECO:0000313" key="1">
    <source>
        <dbReference type="EMBL" id="ANJ72273.1"/>
    </source>
</evidence>
<organism evidence="1 2">
    <name type="scientific">Ralstonia insidiosa</name>
    <dbReference type="NCBI Taxonomy" id="190721"/>
    <lineage>
        <taxon>Bacteria</taxon>
        <taxon>Pseudomonadati</taxon>
        <taxon>Pseudomonadota</taxon>
        <taxon>Betaproteobacteria</taxon>
        <taxon>Burkholderiales</taxon>
        <taxon>Burkholderiaceae</taxon>
        <taxon>Ralstonia</taxon>
    </lineage>
</organism>
<proteinExistence type="predicted"/>
<sequence length="148" mass="17419">MQQSLLKQTQKMKLKRLLLKWLRKVKLIGMDATQIAFAILRLCIWKIMRVKKKPTTLKETKMNKTDEQINMEVSEAILNVMNQVQDEKQISFADYNNKKSQELFALQLDILIRLGGKEATYLMLQKLLAQAQQQPFKEESCEFIQRTN</sequence>
<protein>
    <submittedName>
        <fullName evidence="1">Uncharacterized protein</fullName>
    </submittedName>
</protein>
<dbReference type="EMBL" id="CP016022">
    <property type="protein sequence ID" value="ANJ72273.1"/>
    <property type="molecule type" value="Genomic_DNA"/>
</dbReference>
<reference evidence="2" key="1">
    <citation type="submission" date="2016-06" db="EMBL/GenBank/DDBJ databases">
        <authorList>
            <person name="Xu Y."/>
            <person name="Nagy A."/>
            <person name="Yan X."/>
            <person name="Kim S.W."/>
            <person name="Haley B."/>
            <person name="Liu N.T."/>
            <person name="Nou X."/>
        </authorList>
    </citation>
    <scope>NUCLEOTIDE SEQUENCE [LARGE SCALE GENOMIC DNA]</scope>
    <source>
        <strain evidence="2">ATCC 49129</strain>
    </source>
</reference>